<accession>A0A8S5UTC3</accession>
<sequence>MRTVDFEYRGQVLHLCLNGAALFAIRDEYGSETPIFDLIAGDGSEAFQRMCRILHILCEQGELVERYLGQEPQEVPTERYLATTMMPLDLPAVREAMARAVAAGFRREVPEDKPKRRDLGLEELQKKTGRGGRCGCRWGLRSLVSLRGRRCC</sequence>
<reference evidence="1" key="1">
    <citation type="journal article" date="2021" name="Proc. Natl. Acad. Sci. U.S.A.">
        <title>A Catalog of Tens of Thousands of Viruses from Human Metagenomes Reveals Hidden Associations with Chronic Diseases.</title>
        <authorList>
            <person name="Tisza M.J."/>
            <person name="Buck C.B."/>
        </authorList>
    </citation>
    <scope>NUCLEOTIDE SEQUENCE</scope>
    <source>
        <strain evidence="1">Ct4fm14</strain>
    </source>
</reference>
<organism evidence="1">
    <name type="scientific">Siphoviridae sp. ct4fm14</name>
    <dbReference type="NCBI Taxonomy" id="2825331"/>
    <lineage>
        <taxon>Viruses</taxon>
        <taxon>Duplodnaviria</taxon>
        <taxon>Heunggongvirae</taxon>
        <taxon>Uroviricota</taxon>
        <taxon>Caudoviricetes</taxon>
    </lineage>
</organism>
<name>A0A8S5UTC3_9CAUD</name>
<dbReference type="EMBL" id="BK016135">
    <property type="protein sequence ID" value="DAF97658.1"/>
    <property type="molecule type" value="Genomic_DNA"/>
</dbReference>
<protein>
    <submittedName>
        <fullName evidence="1">Tail tube protein</fullName>
    </submittedName>
</protein>
<evidence type="ECO:0000313" key="1">
    <source>
        <dbReference type="EMBL" id="DAF97658.1"/>
    </source>
</evidence>
<proteinExistence type="predicted"/>